<evidence type="ECO:0000256" key="7">
    <source>
        <dbReference type="ARBA" id="ARBA00022989"/>
    </source>
</evidence>
<evidence type="ECO:0000313" key="13">
    <source>
        <dbReference type="EMBL" id="ORY83304.1"/>
    </source>
</evidence>
<dbReference type="OMA" id="AVMITCN"/>
<dbReference type="PANTHER" id="PTHR31503">
    <property type="entry name" value="VACUOLAR CALCIUM ION TRANSPORTER"/>
    <property type="match status" value="1"/>
</dbReference>
<feature type="transmembrane region" description="Helical" evidence="10">
    <location>
        <begin position="258"/>
        <end position="285"/>
    </location>
</feature>
<dbReference type="GO" id="GO:0012505">
    <property type="term" value="C:endomembrane system"/>
    <property type="evidence" value="ECO:0007669"/>
    <property type="project" value="UniProtKB-SubCell"/>
</dbReference>
<feature type="domain" description="Sodium/calcium exchanger membrane region" evidence="12">
    <location>
        <begin position="263"/>
        <end position="406"/>
    </location>
</feature>
<dbReference type="Gene3D" id="1.20.1420.30">
    <property type="entry name" value="NCX, central ion-binding region"/>
    <property type="match status" value="1"/>
</dbReference>
<feature type="transmembrane region" description="Helical" evidence="10">
    <location>
        <begin position="391"/>
        <end position="408"/>
    </location>
</feature>
<dbReference type="InterPro" id="IPR004713">
    <property type="entry name" value="CaH_exchang"/>
</dbReference>
<evidence type="ECO:0000256" key="10">
    <source>
        <dbReference type="RuleBase" id="RU365028"/>
    </source>
</evidence>
<reference evidence="13 14" key="1">
    <citation type="submission" date="2016-07" db="EMBL/GenBank/DDBJ databases">
        <title>Pervasive Adenine N6-methylation of Active Genes in Fungi.</title>
        <authorList>
            <consortium name="DOE Joint Genome Institute"/>
            <person name="Mondo S.J."/>
            <person name="Dannebaum R.O."/>
            <person name="Kuo R.C."/>
            <person name="Labutti K."/>
            <person name="Haridas S."/>
            <person name="Kuo A."/>
            <person name="Salamov A."/>
            <person name="Ahrendt S.R."/>
            <person name="Lipzen A."/>
            <person name="Sullivan W."/>
            <person name="Andreopoulos W.B."/>
            <person name="Clum A."/>
            <person name="Lindquist E."/>
            <person name="Daum C."/>
            <person name="Ramamoorthy G.K."/>
            <person name="Gryganskyi A."/>
            <person name="Culley D."/>
            <person name="Magnuson J.K."/>
            <person name="James T.Y."/>
            <person name="O'Malley M.A."/>
            <person name="Stajich J.E."/>
            <person name="Spatafora J.W."/>
            <person name="Visel A."/>
            <person name="Grigoriev I.V."/>
        </authorList>
    </citation>
    <scope>NUCLEOTIDE SEQUENCE [LARGE SCALE GENOMIC DNA]</scope>
    <source>
        <strain evidence="13 14">12-1054</strain>
    </source>
</reference>
<comment type="subcellular location">
    <subcellularLocation>
        <location evidence="1">Endomembrane system</location>
        <topology evidence="1">Multi-pass membrane protein</topology>
    </subcellularLocation>
    <subcellularLocation>
        <location evidence="10">Vacuole membrane</location>
    </subcellularLocation>
</comment>
<keyword evidence="3 10" id="KW-0813">Transport</keyword>
<evidence type="ECO:0000313" key="14">
    <source>
        <dbReference type="Proteomes" id="UP000193685"/>
    </source>
</evidence>
<dbReference type="InterPro" id="IPR004798">
    <property type="entry name" value="CAX-like"/>
</dbReference>
<comment type="function">
    <text evidence="10">Has a role in promoting intracellular calcium ion sequestration via the exchange of calcium ions for hydrogen ions across the vacuolar membrane. Involved also in manganese ion homeostasis via its uptake into the vacuole.</text>
</comment>
<dbReference type="PANTHER" id="PTHR31503:SF22">
    <property type="entry name" value="VACUOLAR CALCIUM ION TRANSPORTER"/>
    <property type="match status" value="1"/>
</dbReference>
<sequence length="410" mass="43785">MLSLKTSKSRTASSGMHRRTSDAVAGDERSHLLSGHHRDDGASSSFMGKLKQATKAILFQNYVNVLLVFVPLGILSEVLHWGPVARFTLNFLAIVPLASLLSFATEELALKVGQTLGGLLNASFGNAVELIVSVIALTKGQLRIVQASMLGSILSNILLVLGMCFVGGGIYYKEQEFNMTVAQTMSSLMALGTSSLLLPAAFNLALPASKHLDAETLALSRGTSIILLVIYALYLVFQLKTHAELFEAENDDEADAQISPWTAAGLLLVVTVIVSFCADILVGSIDELVESTGISKTFVGLILIPIVGNAAEHVTAVVVTMKNKVDLAIGVSLGSAIQISIFMTPMLVLIGWAMGQPLSLYFLPFETICLFVSVIVVNSTIQDGKSNWMEGAQLLAIYAIIAIGFYVYPS</sequence>
<proteinExistence type="inferred from homology"/>
<feature type="transmembrane region" description="Helical" evidence="10">
    <location>
        <begin position="218"/>
        <end position="237"/>
    </location>
</feature>
<dbReference type="GO" id="GO:0006874">
    <property type="term" value="P:intracellular calcium ion homeostasis"/>
    <property type="evidence" value="ECO:0007669"/>
    <property type="project" value="TreeGrafter"/>
</dbReference>
<keyword evidence="10" id="KW-0050">Antiport</keyword>
<evidence type="ECO:0000256" key="4">
    <source>
        <dbReference type="ARBA" id="ARBA00022568"/>
    </source>
</evidence>
<feature type="transmembrane region" description="Helical" evidence="10">
    <location>
        <begin position="297"/>
        <end position="320"/>
    </location>
</feature>
<dbReference type="NCBIfam" id="TIGR00846">
    <property type="entry name" value="caca2"/>
    <property type="match status" value="1"/>
</dbReference>
<feature type="transmembrane region" description="Helical" evidence="10">
    <location>
        <begin position="184"/>
        <end position="206"/>
    </location>
</feature>
<keyword evidence="14" id="KW-1185">Reference proteome</keyword>
<comment type="caution">
    <text evidence="13">The sequence shown here is derived from an EMBL/GenBank/DDBJ whole genome shotgun (WGS) entry which is preliminary data.</text>
</comment>
<feature type="region of interest" description="Disordered" evidence="11">
    <location>
        <begin position="1"/>
        <end position="42"/>
    </location>
</feature>
<protein>
    <recommendedName>
        <fullName evidence="10">Vacuolar calcium ion transporter</fullName>
    </recommendedName>
</protein>
<dbReference type="GeneID" id="63785851"/>
<accession>A0A1Y2FIU9</accession>
<comment type="similarity">
    <text evidence="2 10">Belongs to the Ca(2+):cation antiporter (CaCA) (TC 2.A.19) family.</text>
</comment>
<evidence type="ECO:0000256" key="2">
    <source>
        <dbReference type="ARBA" id="ARBA00008170"/>
    </source>
</evidence>
<evidence type="ECO:0000256" key="11">
    <source>
        <dbReference type="SAM" id="MobiDB-lite"/>
    </source>
</evidence>
<keyword evidence="6 10" id="KW-0106">Calcium</keyword>
<organism evidence="13 14">
    <name type="scientific">Protomyces lactucae-debilis</name>
    <dbReference type="NCBI Taxonomy" id="2754530"/>
    <lineage>
        <taxon>Eukaryota</taxon>
        <taxon>Fungi</taxon>
        <taxon>Dikarya</taxon>
        <taxon>Ascomycota</taxon>
        <taxon>Taphrinomycotina</taxon>
        <taxon>Taphrinomycetes</taxon>
        <taxon>Taphrinales</taxon>
        <taxon>Protomycetaceae</taxon>
        <taxon>Protomyces</taxon>
    </lineage>
</organism>
<dbReference type="STRING" id="56484.A0A1Y2FIU9"/>
<dbReference type="AlphaFoldDB" id="A0A1Y2FIU9"/>
<dbReference type="GO" id="GO:0015369">
    <property type="term" value="F:calcium:proton antiporter activity"/>
    <property type="evidence" value="ECO:0007669"/>
    <property type="project" value="UniProtKB-UniRule"/>
</dbReference>
<feature type="transmembrane region" description="Helical" evidence="10">
    <location>
        <begin position="149"/>
        <end position="172"/>
    </location>
</feature>
<feature type="domain" description="Sodium/calcium exchanger membrane region" evidence="12">
    <location>
        <begin position="85"/>
        <end position="239"/>
    </location>
</feature>
<feature type="transmembrane region" description="Helical" evidence="10">
    <location>
        <begin position="116"/>
        <end position="137"/>
    </location>
</feature>
<dbReference type="NCBIfam" id="TIGR00378">
    <property type="entry name" value="cax"/>
    <property type="match status" value="1"/>
</dbReference>
<keyword evidence="9 10" id="KW-0472">Membrane</keyword>
<keyword evidence="5 10" id="KW-0812">Transmembrane</keyword>
<evidence type="ECO:0000256" key="8">
    <source>
        <dbReference type="ARBA" id="ARBA00023065"/>
    </source>
</evidence>
<keyword evidence="10" id="KW-0926">Vacuole</keyword>
<evidence type="ECO:0000256" key="6">
    <source>
        <dbReference type="ARBA" id="ARBA00022837"/>
    </source>
</evidence>
<dbReference type="GO" id="GO:0000329">
    <property type="term" value="C:fungal-type vacuole membrane"/>
    <property type="evidence" value="ECO:0007669"/>
    <property type="project" value="TreeGrafter"/>
</dbReference>
<evidence type="ECO:0000259" key="12">
    <source>
        <dbReference type="Pfam" id="PF01699"/>
    </source>
</evidence>
<keyword evidence="8 10" id="KW-0406">Ion transport</keyword>
<dbReference type="Pfam" id="PF01699">
    <property type="entry name" value="Na_Ca_ex"/>
    <property type="match status" value="2"/>
</dbReference>
<dbReference type="RefSeq" id="XP_040725885.1">
    <property type="nucleotide sequence ID" value="XM_040869252.1"/>
</dbReference>
<feature type="transmembrane region" description="Helical" evidence="10">
    <location>
        <begin position="87"/>
        <end position="104"/>
    </location>
</feature>
<evidence type="ECO:0000256" key="9">
    <source>
        <dbReference type="ARBA" id="ARBA00023136"/>
    </source>
</evidence>
<dbReference type="OrthoDB" id="1699231at2759"/>
<feature type="transmembrane region" description="Helical" evidence="10">
    <location>
        <begin position="56"/>
        <end position="75"/>
    </location>
</feature>
<feature type="compositionally biased region" description="Polar residues" evidence="11">
    <location>
        <begin position="1"/>
        <end position="14"/>
    </location>
</feature>
<keyword evidence="7 10" id="KW-1133">Transmembrane helix</keyword>
<name>A0A1Y2FIU9_PROLT</name>
<dbReference type="Proteomes" id="UP000193685">
    <property type="component" value="Unassembled WGS sequence"/>
</dbReference>
<gene>
    <name evidence="13" type="ORF">BCR37DRAFT_379353</name>
</gene>
<keyword evidence="4 10" id="KW-0109">Calcium transport</keyword>
<evidence type="ECO:0000256" key="5">
    <source>
        <dbReference type="ARBA" id="ARBA00022692"/>
    </source>
</evidence>
<dbReference type="InterPro" id="IPR004837">
    <property type="entry name" value="NaCa_Exmemb"/>
</dbReference>
<evidence type="ECO:0000256" key="1">
    <source>
        <dbReference type="ARBA" id="ARBA00004127"/>
    </source>
</evidence>
<evidence type="ECO:0000256" key="3">
    <source>
        <dbReference type="ARBA" id="ARBA00022448"/>
    </source>
</evidence>
<feature type="compositionally biased region" description="Basic and acidic residues" evidence="11">
    <location>
        <begin position="26"/>
        <end position="41"/>
    </location>
</feature>
<feature type="transmembrane region" description="Helical" evidence="10">
    <location>
        <begin position="360"/>
        <end position="379"/>
    </location>
</feature>
<dbReference type="EMBL" id="MCFI01000008">
    <property type="protein sequence ID" value="ORY83304.1"/>
    <property type="molecule type" value="Genomic_DNA"/>
</dbReference>
<feature type="transmembrane region" description="Helical" evidence="10">
    <location>
        <begin position="327"/>
        <end position="354"/>
    </location>
</feature>
<dbReference type="InterPro" id="IPR044880">
    <property type="entry name" value="NCX_ion-bd_dom_sf"/>
</dbReference>